<proteinExistence type="inferred from homology"/>
<evidence type="ECO:0000256" key="1">
    <source>
        <dbReference type="ARBA" id="ARBA00006643"/>
    </source>
</evidence>
<feature type="repeat" description="PPR" evidence="3">
    <location>
        <begin position="416"/>
        <end position="450"/>
    </location>
</feature>
<evidence type="ECO:0000256" key="2">
    <source>
        <dbReference type="ARBA" id="ARBA00022737"/>
    </source>
</evidence>
<organism evidence="5 6">
    <name type="scientific">Centaurea solstitialis</name>
    <name type="common">yellow star-thistle</name>
    <dbReference type="NCBI Taxonomy" id="347529"/>
    <lineage>
        <taxon>Eukaryota</taxon>
        <taxon>Viridiplantae</taxon>
        <taxon>Streptophyta</taxon>
        <taxon>Embryophyta</taxon>
        <taxon>Tracheophyta</taxon>
        <taxon>Spermatophyta</taxon>
        <taxon>Magnoliopsida</taxon>
        <taxon>eudicotyledons</taxon>
        <taxon>Gunneridae</taxon>
        <taxon>Pentapetalae</taxon>
        <taxon>asterids</taxon>
        <taxon>campanulids</taxon>
        <taxon>Asterales</taxon>
        <taxon>Asteraceae</taxon>
        <taxon>Carduoideae</taxon>
        <taxon>Cardueae</taxon>
        <taxon>Centaureinae</taxon>
        <taxon>Centaurea</taxon>
    </lineage>
</organism>
<feature type="repeat" description="PPR" evidence="3">
    <location>
        <begin position="1148"/>
        <end position="1182"/>
    </location>
</feature>
<dbReference type="GO" id="GO:0003729">
    <property type="term" value="F:mRNA binding"/>
    <property type="evidence" value="ECO:0007669"/>
    <property type="project" value="UniProtKB-ARBA"/>
</dbReference>
<dbReference type="FunFam" id="1.25.40.10:FF:000073">
    <property type="entry name" value="Pentatricopeptide repeat-containing protein chloroplastic"/>
    <property type="match status" value="2"/>
</dbReference>
<comment type="caution">
    <text evidence="5">The sequence shown here is derived from an EMBL/GenBank/DDBJ whole genome shotgun (WGS) entry which is preliminary data.</text>
</comment>
<feature type="repeat" description="PPR" evidence="3">
    <location>
        <begin position="755"/>
        <end position="789"/>
    </location>
</feature>
<dbReference type="PROSITE" id="PS51375">
    <property type="entry name" value="PPR"/>
    <property type="match status" value="13"/>
</dbReference>
<feature type="repeat" description="PPR" evidence="3">
    <location>
        <begin position="214"/>
        <end position="248"/>
    </location>
</feature>
<dbReference type="InterPro" id="IPR032867">
    <property type="entry name" value="DYW_dom"/>
</dbReference>
<feature type="domain" description="DYW" evidence="4">
    <location>
        <begin position="935"/>
        <end position="1025"/>
    </location>
</feature>
<dbReference type="PANTHER" id="PTHR47926:SF506">
    <property type="entry name" value="TETRATRICOPEPTIDE REPEAT-LIKE SUPERFAMILY PROTEIN ISOFORM 1"/>
    <property type="match status" value="1"/>
</dbReference>
<feature type="repeat" description="PPR" evidence="3">
    <location>
        <begin position="1452"/>
        <end position="1486"/>
    </location>
</feature>
<feature type="repeat" description="PPR" evidence="3">
    <location>
        <begin position="111"/>
        <end position="145"/>
    </location>
</feature>
<feature type="repeat" description="PPR" evidence="3">
    <location>
        <begin position="1249"/>
        <end position="1283"/>
    </location>
</feature>
<dbReference type="InterPro" id="IPR011990">
    <property type="entry name" value="TPR-like_helical_dom_sf"/>
</dbReference>
<feature type="repeat" description="PPR" evidence="3">
    <location>
        <begin position="385"/>
        <end position="415"/>
    </location>
</feature>
<dbReference type="NCBIfam" id="TIGR00756">
    <property type="entry name" value="PPR"/>
    <property type="match status" value="14"/>
</dbReference>
<dbReference type="GO" id="GO:0008270">
    <property type="term" value="F:zinc ion binding"/>
    <property type="evidence" value="ECO:0007669"/>
    <property type="project" value="InterPro"/>
</dbReference>
<keyword evidence="6" id="KW-1185">Reference proteome</keyword>
<evidence type="ECO:0000259" key="4">
    <source>
        <dbReference type="Pfam" id="PF14432"/>
    </source>
</evidence>
<dbReference type="Pfam" id="PF13041">
    <property type="entry name" value="PPR_2"/>
    <property type="match status" value="8"/>
</dbReference>
<dbReference type="FunFam" id="1.25.40.10:FF:000366">
    <property type="entry name" value="Pentatricopeptide (PPR) repeat-containing protein"/>
    <property type="match status" value="1"/>
</dbReference>
<dbReference type="FunFam" id="1.25.40.10:FF:000381">
    <property type="entry name" value="Pentatricopeptide repeat-containing protein"/>
    <property type="match status" value="2"/>
</dbReference>
<sequence>MLFLYMHQIGVKINQFLYLSKSFKSLAHGFQTQGFNLFGYGETINPIVSSFLQKGFSEITDEIVGKSLHGFCIKRFGRISVFHTNTLINMYSKCGKLEDAWKVFDEMPQRNEATWNTMISAFVRVSSYQDAFDSFSRMRSQGFETSGFVVASLLTGCTSSGVMLLQGIQLHGLIVKNGLLDNNVYAGTVLLNFYSGYGFHLTARGIFEKMPEKNVVSWTSLMVGYSDVGSFMEVVDLYQEMRREDVGCNENTFTTVIASCGSLEYESLGLQVLGDVVKRGFDRDLSVANSLISMFGNVGRVRDACYVFDRMRVRDTVSWNAMISAYARNCWFTNSFNCFSSMRDGGADLDAITLSAVLSACGSMDDVVWGCAVHGLAVKLGFGSNLCLCNTLLGMYSESGRSDEMVRLFDEMPEKDSISWNSLIAGHVQEGEYLDALTVFVRMVRRRISVNHVTFASALSACSDPELSGKAEIVHGLVFTSGFCDNLIVGNALVTMYGKQKMMRKAEQVFERIPEKDLVTWNTLIGGYAGCEEPNRAIEAFNSMRKSNEPRNYITMVHMLGSCVDSDYLLSHGMALHSHVNITGFNSDDYVKNSLITMYGKCNDLEASVRIFDGFVNKAHVSWNAIVAVYAHHGNGEEALKRFSEMNKTGIRLDQFSFSAALAAAASLSGLEEGQQLHGLTVKSGFDSNQYVTTATLDMYAKCGEIDDVKKLLPEPNDRPRVLWNVLISGLARQGSFQEANEAFHEMVKTGTNPDHVTFVSVLSACSHGGLVDEGLDYFSSMTEKYGVPVGIEHCVCVIDLLGRSGRLTEAESFVNTMPVPPNDFVWRSLLAACRVHGDSELGKRAAGRLLKSNPSDDSAYVLYSNVCASSGKWEAVRDLRAEMESTNVKKKPACSWIKIGRKVSSFSIGDKSHPENGNIYAKLDEIERLVREAGYVPDTSFSLQDIDEEQKEDHLWKHSERLALAYGLINTPEGSGLQIFKNLRVCGDCHSVFKFVSKIVSRKIVLRDPFRFHHFSDGKCSCVNNNNGAMMNLKNCHKSVTQFNETLRRTTFISTIQSLLHLGNLHEAVNLTLSHYPIHFHHPPYVKLLQLCIDKKSYKYARLVHHHLYSNGFRSNLHINTKLVILYSKSGDMKAARQVFDEMPERSVVSWTALLSGYAQNGPAEEALVVFRAMRRAGVAANGFTYASALSACTRLVSLCYGVQVQGCVEKGRFVGDSFVRCALVELHSKCGRMEDAYCVFDSMLVKDLVSWNSMIGGFAGRGFSDDAIGLFRLMLREGMTPDNFTFACVLMASARGKDLSNVMQLHGFVTKLGFGSYNSLNGSLINAYAKSGSIKSAHKIYNNMTVKDTISCTALITGYAREGGSDNNTNAVNLFVELHRVATTIDSVILCSMINVCASTTSLRFGIQIHALSLKCFDDVPVSNALVDMYSKSGEIVNARRVFDETKDKNVISWTSLIAGYGKHGYGRDSIALYNEMLDSGLEPNDVTFLSLLFSCSHSGLMEEGKGYFHNMVDGYKLLPREKHYSCMVDLLARGGEIEEAYSLIHEMHMKPNASIWGAVLGACSAYGNVTVGRVAAEHLFDLDPENSVNYVVMASIYAGAGLWDRASDTRRLMKAKKLPKNSGCSYFFRSTSERLSLPQPD</sequence>
<evidence type="ECO:0000313" key="6">
    <source>
        <dbReference type="Proteomes" id="UP001172457"/>
    </source>
</evidence>
<dbReference type="FunFam" id="1.25.40.10:FF:000031">
    <property type="entry name" value="Pentatricopeptide repeat-containing protein mitochondrial"/>
    <property type="match status" value="1"/>
</dbReference>
<evidence type="ECO:0000256" key="3">
    <source>
        <dbReference type="PROSITE-ProRule" id="PRU00708"/>
    </source>
</evidence>
<accession>A0AA38U3T1</accession>
<feature type="repeat" description="PPR" evidence="3">
    <location>
        <begin position="315"/>
        <end position="349"/>
    </location>
</feature>
<name>A0AA38U3T1_9ASTR</name>
<protein>
    <recommendedName>
        <fullName evidence="4">DYW domain-containing protein</fullName>
    </recommendedName>
</protein>
<dbReference type="FunFam" id="1.25.40.10:FF:000285">
    <property type="entry name" value="Pentatricopeptide repeat-containing protein, chloroplastic"/>
    <property type="match status" value="1"/>
</dbReference>
<feature type="repeat" description="PPR" evidence="3">
    <location>
        <begin position="80"/>
        <end position="110"/>
    </location>
</feature>
<feature type="repeat" description="PPR" evidence="3">
    <location>
        <begin position="619"/>
        <end position="653"/>
    </location>
</feature>
<dbReference type="FunFam" id="1.25.40.10:FF:000090">
    <property type="entry name" value="Pentatricopeptide repeat-containing protein, chloroplastic"/>
    <property type="match status" value="1"/>
</dbReference>
<dbReference type="Pfam" id="PF01535">
    <property type="entry name" value="PPR"/>
    <property type="match status" value="9"/>
</dbReference>
<reference evidence="5" key="1">
    <citation type="submission" date="2023-03" db="EMBL/GenBank/DDBJ databases">
        <title>Chromosome-scale reference genome and RAD-based genetic map of yellow starthistle (Centaurea solstitialis) reveal putative structural variation and QTLs associated with invader traits.</title>
        <authorList>
            <person name="Reatini B."/>
            <person name="Cang F.A."/>
            <person name="Jiang Q."/>
            <person name="Mckibben M.T.W."/>
            <person name="Barker M.S."/>
            <person name="Rieseberg L.H."/>
            <person name="Dlugosch K.M."/>
        </authorList>
    </citation>
    <scope>NUCLEOTIDE SEQUENCE</scope>
    <source>
        <strain evidence="5">CAN-66</strain>
        <tissue evidence="5">Leaf</tissue>
    </source>
</reference>
<comment type="similarity">
    <text evidence="1">Belongs to the PPR family. PCMP-H subfamily.</text>
</comment>
<dbReference type="PANTHER" id="PTHR47926">
    <property type="entry name" value="PENTATRICOPEPTIDE REPEAT-CONTAINING PROTEIN"/>
    <property type="match status" value="1"/>
</dbReference>
<gene>
    <name evidence="5" type="ORF">OSB04_007807</name>
</gene>
<dbReference type="SUPFAM" id="SSF48452">
    <property type="entry name" value="TPR-like"/>
    <property type="match status" value="1"/>
</dbReference>
<dbReference type="InterPro" id="IPR002885">
    <property type="entry name" value="PPR_rpt"/>
</dbReference>
<keyword evidence="2" id="KW-0677">Repeat</keyword>
<dbReference type="Pfam" id="PF20431">
    <property type="entry name" value="E_motif"/>
    <property type="match status" value="2"/>
</dbReference>
<dbReference type="Proteomes" id="UP001172457">
    <property type="component" value="Chromosome 2"/>
</dbReference>
<dbReference type="FunFam" id="1.25.40.10:FF:000351">
    <property type="entry name" value="Pentatricopeptide repeat-containing protein"/>
    <property type="match status" value="1"/>
</dbReference>
<evidence type="ECO:0000313" key="5">
    <source>
        <dbReference type="EMBL" id="KAJ9562647.1"/>
    </source>
</evidence>
<dbReference type="InterPro" id="IPR046848">
    <property type="entry name" value="E_motif"/>
</dbReference>
<feature type="repeat" description="PPR" evidence="3">
    <location>
        <begin position="517"/>
        <end position="551"/>
    </location>
</feature>
<dbReference type="Pfam" id="PF14432">
    <property type="entry name" value="DYW_deaminase"/>
    <property type="match status" value="1"/>
</dbReference>
<feature type="repeat" description="PPR" evidence="3">
    <location>
        <begin position="720"/>
        <end position="754"/>
    </location>
</feature>
<dbReference type="InterPro" id="IPR046960">
    <property type="entry name" value="PPR_At4g14850-like_plant"/>
</dbReference>
<dbReference type="EMBL" id="JARYMX010000002">
    <property type="protein sequence ID" value="KAJ9562647.1"/>
    <property type="molecule type" value="Genomic_DNA"/>
</dbReference>
<dbReference type="Gene3D" id="1.25.40.10">
    <property type="entry name" value="Tetratricopeptide repeat domain"/>
    <property type="match status" value="12"/>
</dbReference>
<dbReference type="FunFam" id="1.25.40.10:FF:000396">
    <property type="entry name" value="Pentatricopeptide repeat-containing protein At2g36730"/>
    <property type="match status" value="1"/>
</dbReference>
<dbReference type="GO" id="GO:0009451">
    <property type="term" value="P:RNA modification"/>
    <property type="evidence" value="ECO:0007669"/>
    <property type="project" value="InterPro"/>
</dbReference>